<evidence type="ECO:0000256" key="4">
    <source>
        <dbReference type="ARBA" id="ARBA00023098"/>
    </source>
</evidence>
<gene>
    <name evidence="6" type="ORF">BCR39DRAFT_90197</name>
</gene>
<dbReference type="GO" id="GO:0005739">
    <property type="term" value="C:mitochondrion"/>
    <property type="evidence" value="ECO:0007669"/>
    <property type="project" value="TreeGrafter"/>
</dbReference>
<dbReference type="InterPro" id="IPR014748">
    <property type="entry name" value="Enoyl-CoA_hydra_C"/>
</dbReference>
<dbReference type="UniPathway" id="UPA00659"/>
<dbReference type="InterPro" id="IPR029045">
    <property type="entry name" value="ClpP/crotonase-like_dom_sf"/>
</dbReference>
<dbReference type="Gene3D" id="3.90.226.10">
    <property type="entry name" value="2-enoyl-CoA Hydratase, Chain A, domain 1"/>
    <property type="match status" value="1"/>
</dbReference>
<comment type="caution">
    <text evidence="6">The sequence shown here is derived from an EMBL/GenBank/DDBJ whole genome shotgun (WGS) entry which is preliminary data.</text>
</comment>
<keyword evidence="7" id="KW-1185">Reference proteome</keyword>
<protein>
    <submittedName>
        <fullName evidence="6">ClpP/crotonase-like domain-containing protein</fullName>
    </submittedName>
</protein>
<keyword evidence="4" id="KW-0443">Lipid metabolism</keyword>
<dbReference type="InterPro" id="IPR001753">
    <property type="entry name" value="Enoyl-CoA_hydra/iso"/>
</dbReference>
<proteinExistence type="inferred from homology"/>
<evidence type="ECO:0000313" key="7">
    <source>
        <dbReference type="Proteomes" id="UP000193986"/>
    </source>
</evidence>
<comment type="pathway">
    <text evidence="1">Lipid metabolism; fatty acid beta-oxidation.</text>
</comment>
<dbReference type="Proteomes" id="UP000193986">
    <property type="component" value="Unassembled WGS sequence"/>
</dbReference>
<keyword evidence="3" id="KW-0276">Fatty acid metabolism</keyword>
<accession>A0A1Y2B976</accession>
<dbReference type="OrthoDB" id="14970at2759"/>
<dbReference type="STRING" id="71784.A0A1Y2B976"/>
<evidence type="ECO:0000256" key="3">
    <source>
        <dbReference type="ARBA" id="ARBA00022832"/>
    </source>
</evidence>
<reference evidence="6 7" key="1">
    <citation type="submission" date="2016-07" db="EMBL/GenBank/DDBJ databases">
        <title>Pervasive Adenine N6-methylation of Active Genes in Fungi.</title>
        <authorList>
            <consortium name="DOE Joint Genome Institute"/>
            <person name="Mondo S.J."/>
            <person name="Dannebaum R.O."/>
            <person name="Kuo R.C."/>
            <person name="Labutti K."/>
            <person name="Haridas S."/>
            <person name="Kuo A."/>
            <person name="Salamov A."/>
            <person name="Ahrendt S.R."/>
            <person name="Lipzen A."/>
            <person name="Sullivan W."/>
            <person name="Andreopoulos W.B."/>
            <person name="Clum A."/>
            <person name="Lindquist E."/>
            <person name="Daum C."/>
            <person name="Ramamoorthy G.K."/>
            <person name="Gryganskyi A."/>
            <person name="Culley D."/>
            <person name="Magnuson J.K."/>
            <person name="James T.Y."/>
            <person name="O'Malley M.A."/>
            <person name="Stajich J.E."/>
            <person name="Spatafora J.W."/>
            <person name="Visel A."/>
            <person name="Grigoriev I.V."/>
        </authorList>
    </citation>
    <scope>NUCLEOTIDE SEQUENCE [LARGE SCALE GENOMIC DNA]</scope>
    <source>
        <strain evidence="6 7">68-887.2</strain>
    </source>
</reference>
<dbReference type="Gene3D" id="1.10.12.10">
    <property type="entry name" value="Lyase 2-enoyl-coa Hydratase, Chain A, domain 2"/>
    <property type="match status" value="1"/>
</dbReference>
<dbReference type="InterPro" id="IPR045002">
    <property type="entry name" value="Ech1-like"/>
</dbReference>
<dbReference type="CDD" id="cd06558">
    <property type="entry name" value="crotonase-like"/>
    <property type="match status" value="1"/>
</dbReference>
<sequence>MESTLKPQYHRLTRPREGVLLLELNRSPVNAFHDEMWTELRAIVERISIDPDIRCVVLSSAFDKYFTAGLDLNAQSTLNGSQDLDPARKALVLHQHLLDFQAAISSLASCQQPVIVALHGICFGLAIDLASACDVRLCSSDSVFSIAEVNVGLAADIGTLQRLPKIVGNDSAARELALSGRRFDAQIARDIGFVSRVVQGKRTDVLEAALELAKEIATKSPVAVQSTKHLMNHARDHTIQEGLEYTAAWNMSMLQSVDTSIAMKATLAKKTAIYPPLNGSSRGAKL</sequence>
<dbReference type="FunFam" id="1.10.12.10:FF:000004">
    <property type="entry name" value="Delta3,5-delta2,4-dienoyl-CoA isomerase"/>
    <property type="match status" value="1"/>
</dbReference>
<dbReference type="PANTHER" id="PTHR43149:SF1">
    <property type="entry name" value="DELTA(3,5)-DELTA(2,4)-DIENOYL-COA ISOMERASE, MITOCHONDRIAL"/>
    <property type="match status" value="1"/>
</dbReference>
<dbReference type="EMBL" id="MCFC01000015">
    <property type="protein sequence ID" value="ORY31373.1"/>
    <property type="molecule type" value="Genomic_DNA"/>
</dbReference>
<evidence type="ECO:0000313" key="6">
    <source>
        <dbReference type="EMBL" id="ORY31373.1"/>
    </source>
</evidence>
<organism evidence="6 7">
    <name type="scientific">Naematelia encephala</name>
    <dbReference type="NCBI Taxonomy" id="71784"/>
    <lineage>
        <taxon>Eukaryota</taxon>
        <taxon>Fungi</taxon>
        <taxon>Dikarya</taxon>
        <taxon>Basidiomycota</taxon>
        <taxon>Agaricomycotina</taxon>
        <taxon>Tremellomycetes</taxon>
        <taxon>Tremellales</taxon>
        <taxon>Naemateliaceae</taxon>
        <taxon>Naematelia</taxon>
    </lineage>
</organism>
<name>A0A1Y2B976_9TREE</name>
<evidence type="ECO:0000256" key="1">
    <source>
        <dbReference type="ARBA" id="ARBA00005005"/>
    </source>
</evidence>
<evidence type="ECO:0000256" key="2">
    <source>
        <dbReference type="ARBA" id="ARBA00005254"/>
    </source>
</evidence>
<dbReference type="AlphaFoldDB" id="A0A1Y2B976"/>
<dbReference type="GO" id="GO:0006635">
    <property type="term" value="P:fatty acid beta-oxidation"/>
    <property type="evidence" value="ECO:0007669"/>
    <property type="project" value="UniProtKB-UniPathway"/>
</dbReference>
<evidence type="ECO:0000256" key="5">
    <source>
        <dbReference type="ARBA" id="ARBA00023235"/>
    </source>
</evidence>
<dbReference type="Pfam" id="PF00378">
    <property type="entry name" value="ECH_1"/>
    <property type="match status" value="1"/>
</dbReference>
<dbReference type="GO" id="GO:0051750">
    <property type="term" value="F:delta(3,5)-delta(2,4)-dienoyl-CoA isomerase activity"/>
    <property type="evidence" value="ECO:0007669"/>
    <property type="project" value="TreeGrafter"/>
</dbReference>
<dbReference type="PANTHER" id="PTHR43149">
    <property type="entry name" value="ENOYL-COA HYDRATASE"/>
    <property type="match status" value="1"/>
</dbReference>
<dbReference type="SUPFAM" id="SSF52096">
    <property type="entry name" value="ClpP/crotonase"/>
    <property type="match status" value="1"/>
</dbReference>
<dbReference type="InParanoid" id="A0A1Y2B976"/>
<keyword evidence="5" id="KW-0413">Isomerase</keyword>
<comment type="similarity">
    <text evidence="2">Belongs to the enoyl-CoA hydratase/isomerase family.</text>
</comment>